<keyword evidence="6 8" id="KW-0472">Membrane</keyword>
<dbReference type="InterPro" id="IPR010290">
    <property type="entry name" value="TM_effector"/>
</dbReference>
<feature type="compositionally biased region" description="Pro residues" evidence="7">
    <location>
        <begin position="1"/>
        <end position="19"/>
    </location>
</feature>
<feature type="region of interest" description="Disordered" evidence="7">
    <location>
        <begin position="1"/>
        <end position="48"/>
    </location>
</feature>
<dbReference type="InterPro" id="IPR036259">
    <property type="entry name" value="MFS_trans_sf"/>
</dbReference>
<keyword evidence="2" id="KW-0813">Transport</keyword>
<dbReference type="Gene3D" id="1.20.1250.20">
    <property type="entry name" value="MFS general substrate transporter like domains"/>
    <property type="match status" value="1"/>
</dbReference>
<feature type="transmembrane region" description="Helical" evidence="8">
    <location>
        <begin position="88"/>
        <end position="111"/>
    </location>
</feature>
<evidence type="ECO:0000313" key="11">
    <source>
        <dbReference type="Proteomes" id="UP001267710"/>
    </source>
</evidence>
<evidence type="ECO:0000256" key="1">
    <source>
        <dbReference type="ARBA" id="ARBA00004651"/>
    </source>
</evidence>
<dbReference type="Proteomes" id="UP001267710">
    <property type="component" value="Unassembled WGS sequence"/>
</dbReference>
<evidence type="ECO:0000256" key="3">
    <source>
        <dbReference type="ARBA" id="ARBA00022475"/>
    </source>
</evidence>
<gene>
    <name evidence="10" type="ORF">QE399_001535</name>
</gene>
<feature type="transmembrane region" description="Helical" evidence="8">
    <location>
        <begin position="243"/>
        <end position="261"/>
    </location>
</feature>
<dbReference type="PANTHER" id="PTHR23513:SF11">
    <property type="entry name" value="STAPHYLOFERRIN A TRANSPORTER"/>
    <property type="match status" value="1"/>
</dbReference>
<evidence type="ECO:0000256" key="8">
    <source>
        <dbReference type="SAM" id="Phobius"/>
    </source>
</evidence>
<dbReference type="RefSeq" id="WP_309827698.1">
    <property type="nucleotide sequence ID" value="NZ_JAVIZX010000001.1"/>
</dbReference>
<dbReference type="PANTHER" id="PTHR23513">
    <property type="entry name" value="INTEGRAL MEMBRANE EFFLUX PROTEIN-RELATED"/>
    <property type="match status" value="1"/>
</dbReference>
<protein>
    <submittedName>
        <fullName evidence="10">MFS family permease</fullName>
    </submittedName>
</protein>
<feature type="transmembrane region" description="Helical" evidence="8">
    <location>
        <begin position="151"/>
        <end position="173"/>
    </location>
</feature>
<feature type="transmembrane region" description="Helical" evidence="8">
    <location>
        <begin position="388"/>
        <end position="409"/>
    </location>
</feature>
<feature type="transmembrane region" description="Helical" evidence="8">
    <location>
        <begin position="421"/>
        <end position="440"/>
    </location>
</feature>
<dbReference type="SUPFAM" id="SSF103473">
    <property type="entry name" value="MFS general substrate transporter"/>
    <property type="match status" value="1"/>
</dbReference>
<sequence length="595" mass="63218">MPPQPPHDSPLPASPPADSPPAFSAGALPRPPNPVAEPGAAQPAAPSASASAVADAAEALAAAELERSAAQRASLSPFAPLSVPVFRMLWLTWLAANTCMWMNDVAAAWLMTTLTDSPVLVALVQTASTLPVFLLGLPSGALADILDRRRYFIATQFWVAAVALVLCLAILAGGMTAQLLLLLTFANGVGLAMRWPVFAAIVPELVSRQQLPSALALNGVAMNASRIIGPLLAGAIIASVGSAWVFVLNAVLSVIAGFTIMRWKRTHVPNPLGRERLSSAMRVGVQFVRESPRMRAVLWRITVFFLHATALLALLPLVARDLDGGGAGTFTLLLASMGAGAIVAALFLPRLRQAMARDVLVRRGALLQAAATAIVAIAPNVYVAVPAMVVGGAAWITTANSLTVSAQLALPNWVRARGMSIYQMAIMGATAAGAALWGQVASMTSVHMSLALASLTGVAAMALVQRLVADRSVEEDLSPSTAFKTPQAPTTPQAGLRLVTSIEFFIDPARAAEFRTVMQESRRARLRQGALSWELQHDIVDPRRYVERVVDESWTEHLRRFDRVTASDVAMRDRKFAFHTGDSPPVVSRYVVEGE</sequence>
<evidence type="ECO:0000256" key="5">
    <source>
        <dbReference type="ARBA" id="ARBA00022989"/>
    </source>
</evidence>
<dbReference type="Pfam" id="PF05977">
    <property type="entry name" value="MFS_3"/>
    <property type="match status" value="1"/>
</dbReference>
<keyword evidence="3" id="KW-1003">Cell membrane</keyword>
<evidence type="ECO:0000313" key="10">
    <source>
        <dbReference type="EMBL" id="MDR6213846.1"/>
    </source>
</evidence>
<reference evidence="10 11" key="1">
    <citation type="submission" date="2023-08" db="EMBL/GenBank/DDBJ databases">
        <title>Functional and genomic diversity of the sorghum phyllosphere microbiome.</title>
        <authorList>
            <person name="Shade A."/>
        </authorList>
    </citation>
    <scope>NUCLEOTIDE SEQUENCE [LARGE SCALE GENOMIC DNA]</scope>
    <source>
        <strain evidence="10 11">SORGH_AS_0335</strain>
    </source>
</reference>
<dbReference type="CDD" id="cd06173">
    <property type="entry name" value="MFS_MefA_like"/>
    <property type="match status" value="1"/>
</dbReference>
<dbReference type="EMBL" id="JAVIZX010000001">
    <property type="protein sequence ID" value="MDR6213846.1"/>
    <property type="molecule type" value="Genomic_DNA"/>
</dbReference>
<feature type="compositionally biased region" description="Low complexity" evidence="7">
    <location>
        <begin position="36"/>
        <end position="48"/>
    </location>
</feature>
<feature type="transmembrane region" description="Helical" evidence="8">
    <location>
        <begin position="360"/>
        <end position="382"/>
    </location>
</feature>
<evidence type="ECO:0000256" key="4">
    <source>
        <dbReference type="ARBA" id="ARBA00022692"/>
    </source>
</evidence>
<organism evidence="10 11">
    <name type="scientific">Paracidovorax wautersii</name>
    <dbReference type="NCBI Taxonomy" id="1177982"/>
    <lineage>
        <taxon>Bacteria</taxon>
        <taxon>Pseudomonadati</taxon>
        <taxon>Pseudomonadota</taxon>
        <taxon>Betaproteobacteria</taxon>
        <taxon>Burkholderiales</taxon>
        <taxon>Comamonadaceae</taxon>
        <taxon>Paracidovorax</taxon>
    </lineage>
</organism>
<comment type="caution">
    <text evidence="10">The sequence shown here is derived from an EMBL/GenBank/DDBJ whole genome shotgun (WGS) entry which is preliminary data.</text>
</comment>
<feature type="domain" description="Major facilitator superfamily (MFS) profile" evidence="9">
    <location>
        <begin position="85"/>
        <end position="472"/>
    </location>
</feature>
<name>A0ABU1IA31_9BURK</name>
<evidence type="ECO:0000256" key="7">
    <source>
        <dbReference type="SAM" id="MobiDB-lite"/>
    </source>
</evidence>
<evidence type="ECO:0000259" key="9">
    <source>
        <dbReference type="PROSITE" id="PS50850"/>
    </source>
</evidence>
<feature type="transmembrane region" description="Helical" evidence="8">
    <location>
        <begin position="179"/>
        <end position="202"/>
    </location>
</feature>
<evidence type="ECO:0000256" key="6">
    <source>
        <dbReference type="ARBA" id="ARBA00023136"/>
    </source>
</evidence>
<evidence type="ECO:0000256" key="2">
    <source>
        <dbReference type="ARBA" id="ARBA00022448"/>
    </source>
</evidence>
<proteinExistence type="predicted"/>
<dbReference type="PROSITE" id="PS50850">
    <property type="entry name" value="MFS"/>
    <property type="match status" value="1"/>
</dbReference>
<comment type="subcellular location">
    <subcellularLocation>
        <location evidence="1">Cell membrane</location>
        <topology evidence="1">Multi-pass membrane protein</topology>
    </subcellularLocation>
</comment>
<keyword evidence="5 8" id="KW-1133">Transmembrane helix</keyword>
<feature type="transmembrane region" description="Helical" evidence="8">
    <location>
        <begin position="297"/>
        <end position="319"/>
    </location>
</feature>
<feature type="transmembrane region" description="Helical" evidence="8">
    <location>
        <begin position="117"/>
        <end position="139"/>
    </location>
</feature>
<feature type="transmembrane region" description="Helical" evidence="8">
    <location>
        <begin position="325"/>
        <end position="348"/>
    </location>
</feature>
<keyword evidence="4 8" id="KW-0812">Transmembrane</keyword>
<keyword evidence="11" id="KW-1185">Reference proteome</keyword>
<dbReference type="InterPro" id="IPR020846">
    <property type="entry name" value="MFS_dom"/>
</dbReference>
<accession>A0ABU1IA31</accession>